<protein>
    <submittedName>
        <fullName evidence="2">Uncharacterized protein</fullName>
    </submittedName>
</protein>
<reference evidence="2" key="1">
    <citation type="journal article" date="2019" name="bioRxiv">
        <title>The Genome of the Zebra Mussel, Dreissena polymorpha: A Resource for Invasive Species Research.</title>
        <authorList>
            <person name="McCartney M.A."/>
            <person name="Auch B."/>
            <person name="Kono T."/>
            <person name="Mallez S."/>
            <person name="Zhang Y."/>
            <person name="Obille A."/>
            <person name="Becker A."/>
            <person name="Abrahante J.E."/>
            <person name="Garbe J."/>
            <person name="Badalamenti J.P."/>
            <person name="Herman A."/>
            <person name="Mangelson H."/>
            <person name="Liachko I."/>
            <person name="Sullivan S."/>
            <person name="Sone E.D."/>
            <person name="Koren S."/>
            <person name="Silverstein K.A.T."/>
            <person name="Beckman K.B."/>
            <person name="Gohl D.M."/>
        </authorList>
    </citation>
    <scope>NUCLEOTIDE SEQUENCE</scope>
    <source>
        <strain evidence="2">Duluth1</strain>
        <tissue evidence="2">Whole animal</tissue>
    </source>
</reference>
<name>A0A9D4GWJ5_DREPO</name>
<keyword evidence="3" id="KW-1185">Reference proteome</keyword>
<sequence length="70" mass="7927">MPSILLKSNRKGDDANDSPLEDMTVTVVQNLAQPEFHQHSDMHTSSKTYQAVERYRAIMALLFSPWYGGT</sequence>
<evidence type="ECO:0000256" key="1">
    <source>
        <dbReference type="SAM" id="MobiDB-lite"/>
    </source>
</evidence>
<organism evidence="2 3">
    <name type="scientific">Dreissena polymorpha</name>
    <name type="common">Zebra mussel</name>
    <name type="synonym">Mytilus polymorpha</name>
    <dbReference type="NCBI Taxonomy" id="45954"/>
    <lineage>
        <taxon>Eukaryota</taxon>
        <taxon>Metazoa</taxon>
        <taxon>Spiralia</taxon>
        <taxon>Lophotrochozoa</taxon>
        <taxon>Mollusca</taxon>
        <taxon>Bivalvia</taxon>
        <taxon>Autobranchia</taxon>
        <taxon>Heteroconchia</taxon>
        <taxon>Euheterodonta</taxon>
        <taxon>Imparidentia</taxon>
        <taxon>Neoheterodontei</taxon>
        <taxon>Myida</taxon>
        <taxon>Dreissenoidea</taxon>
        <taxon>Dreissenidae</taxon>
        <taxon>Dreissena</taxon>
    </lineage>
</organism>
<dbReference type="AlphaFoldDB" id="A0A9D4GWJ5"/>
<proteinExistence type="predicted"/>
<evidence type="ECO:0000313" key="3">
    <source>
        <dbReference type="Proteomes" id="UP000828390"/>
    </source>
</evidence>
<dbReference type="Proteomes" id="UP000828390">
    <property type="component" value="Unassembled WGS sequence"/>
</dbReference>
<reference evidence="2" key="2">
    <citation type="submission" date="2020-11" db="EMBL/GenBank/DDBJ databases">
        <authorList>
            <person name="McCartney M.A."/>
            <person name="Auch B."/>
            <person name="Kono T."/>
            <person name="Mallez S."/>
            <person name="Becker A."/>
            <person name="Gohl D.M."/>
            <person name="Silverstein K.A.T."/>
            <person name="Koren S."/>
            <person name="Bechman K.B."/>
            <person name="Herman A."/>
            <person name="Abrahante J.E."/>
            <person name="Garbe J."/>
        </authorList>
    </citation>
    <scope>NUCLEOTIDE SEQUENCE</scope>
    <source>
        <strain evidence="2">Duluth1</strain>
        <tissue evidence="2">Whole animal</tissue>
    </source>
</reference>
<feature type="region of interest" description="Disordered" evidence="1">
    <location>
        <begin position="1"/>
        <end position="21"/>
    </location>
</feature>
<dbReference type="EMBL" id="JAIWYP010000005">
    <property type="protein sequence ID" value="KAH3822734.1"/>
    <property type="molecule type" value="Genomic_DNA"/>
</dbReference>
<accession>A0A9D4GWJ5</accession>
<evidence type="ECO:0000313" key="2">
    <source>
        <dbReference type="EMBL" id="KAH3822734.1"/>
    </source>
</evidence>
<gene>
    <name evidence="2" type="ORF">DPMN_124524</name>
</gene>
<comment type="caution">
    <text evidence="2">The sequence shown here is derived from an EMBL/GenBank/DDBJ whole genome shotgun (WGS) entry which is preliminary data.</text>
</comment>